<evidence type="ECO:0000313" key="2">
    <source>
        <dbReference type="EMBL" id="KAK4007305.1"/>
    </source>
</evidence>
<name>A0ABQ9Z333_9CRUS</name>
<dbReference type="EMBL" id="JAOYFB010000002">
    <property type="protein sequence ID" value="KAK4007305.1"/>
    <property type="molecule type" value="Genomic_DNA"/>
</dbReference>
<feature type="region of interest" description="Disordered" evidence="1">
    <location>
        <begin position="316"/>
        <end position="340"/>
    </location>
</feature>
<keyword evidence="3" id="KW-1185">Reference proteome</keyword>
<sequence>MSVRDEALDLIKSNNLPHHVVCLLSELLHLPAPRELSKGVNVNDGKILLLGATTGYRNLTIFEEIAIRNYSPSLRYKEFPDSIKVVETQSIFTTSSYNRSPKRNNYCAFMEDGNFFKIESIFTIEIDKIARAFIGGELRKHEGFITYTTISRRIRRRFSRFTRAGCHQEPEAIRSLKEREADFQSSYPKNRTQLIWLLKDIQLKHLYPDVPQIKEWKKPTSLLKYLTAILEVKLTIRAKKTKKTEQHASELTAIFTTYARQFLTFLFGQIYNITDLRKLTQTKNKNFCAILLNVRISGSDPCPIPKKPSVTYAIGTTDPGDKITSGKTGQLPSSNQTKQRAVGGEYQTNANPNQNKLETVVTIEYHKPTEPSTTAVETQTTSKAITTQRLTSHPEVTQSVLKSTTPFLGTTVISATKKFLKSGTIPVSIPELVQNPQKRSLTSQFPNPNRKMAYSLSHTRAAIVKVLEDFQNNQHTFSRFQLLPSFSGSPITRFDSWLESCESIVDGSGWSNEKIIQTLRAKFTVRVFSVIQAILKENPGD</sequence>
<gene>
    <name evidence="2" type="ORF">OUZ56_012465</name>
</gene>
<protein>
    <submittedName>
        <fullName evidence="2">Uncharacterized protein</fullName>
    </submittedName>
</protein>
<feature type="compositionally biased region" description="Polar residues" evidence="1">
    <location>
        <begin position="325"/>
        <end position="339"/>
    </location>
</feature>
<reference evidence="2 3" key="1">
    <citation type="journal article" date="2023" name="Nucleic Acids Res.">
        <title>The hologenome of Daphnia magna reveals possible DNA methylation and microbiome-mediated evolution of the host genome.</title>
        <authorList>
            <person name="Chaturvedi A."/>
            <person name="Li X."/>
            <person name="Dhandapani V."/>
            <person name="Marshall H."/>
            <person name="Kissane S."/>
            <person name="Cuenca-Cambronero M."/>
            <person name="Asole G."/>
            <person name="Calvet F."/>
            <person name="Ruiz-Romero M."/>
            <person name="Marangio P."/>
            <person name="Guigo R."/>
            <person name="Rago D."/>
            <person name="Mirbahai L."/>
            <person name="Eastwood N."/>
            <person name="Colbourne J.K."/>
            <person name="Zhou J."/>
            <person name="Mallon E."/>
            <person name="Orsini L."/>
        </authorList>
    </citation>
    <scope>NUCLEOTIDE SEQUENCE [LARGE SCALE GENOMIC DNA]</scope>
    <source>
        <strain evidence="2">LRV0_1</strain>
    </source>
</reference>
<comment type="caution">
    <text evidence="2">The sequence shown here is derived from an EMBL/GenBank/DDBJ whole genome shotgun (WGS) entry which is preliminary data.</text>
</comment>
<accession>A0ABQ9Z333</accession>
<proteinExistence type="predicted"/>
<evidence type="ECO:0000256" key="1">
    <source>
        <dbReference type="SAM" id="MobiDB-lite"/>
    </source>
</evidence>
<organism evidence="2 3">
    <name type="scientific">Daphnia magna</name>
    <dbReference type="NCBI Taxonomy" id="35525"/>
    <lineage>
        <taxon>Eukaryota</taxon>
        <taxon>Metazoa</taxon>
        <taxon>Ecdysozoa</taxon>
        <taxon>Arthropoda</taxon>
        <taxon>Crustacea</taxon>
        <taxon>Branchiopoda</taxon>
        <taxon>Diplostraca</taxon>
        <taxon>Cladocera</taxon>
        <taxon>Anomopoda</taxon>
        <taxon>Daphniidae</taxon>
        <taxon>Daphnia</taxon>
    </lineage>
</organism>
<evidence type="ECO:0000313" key="3">
    <source>
        <dbReference type="Proteomes" id="UP001234178"/>
    </source>
</evidence>
<dbReference type="Proteomes" id="UP001234178">
    <property type="component" value="Unassembled WGS sequence"/>
</dbReference>